<dbReference type="Pfam" id="PF12850">
    <property type="entry name" value="Metallophos_2"/>
    <property type="match status" value="1"/>
</dbReference>
<reference evidence="3 4" key="1">
    <citation type="submission" date="2022-09" db="EMBL/GenBank/DDBJ databases">
        <title>Xylan utilization by haloarchaea-nanohaloarchaea associations.</title>
        <authorList>
            <person name="Yakimov M."/>
        </authorList>
    </citation>
    <scope>NUCLEOTIDE SEQUENCE [LARGE SCALE GENOMIC DNA]</scope>
    <source>
        <strain evidence="3 4">SVXNc</strain>
    </source>
</reference>
<protein>
    <recommendedName>
        <fullName evidence="1">Phosphoesterase</fullName>
        <ecNumber evidence="1">3.1.4.-</ecNumber>
    </recommendedName>
</protein>
<dbReference type="GeneID" id="90589837"/>
<dbReference type="NCBIfam" id="TIGR00040">
    <property type="entry name" value="yfcE"/>
    <property type="match status" value="1"/>
</dbReference>
<dbReference type="InterPro" id="IPR000979">
    <property type="entry name" value="Phosphodiesterase_MJ0936/Vps29"/>
</dbReference>
<keyword evidence="4" id="KW-1185">Reference proteome</keyword>
<evidence type="ECO:0000313" key="4">
    <source>
        <dbReference type="Proteomes" id="UP001218034"/>
    </source>
</evidence>
<proteinExistence type="inferred from homology"/>
<dbReference type="EC" id="3.1.4.-" evidence="1"/>
<accession>A0ABY8CHE9</accession>
<comment type="similarity">
    <text evidence="1">Belongs to the metallophosphoesterase superfamily. YfcE family.</text>
</comment>
<dbReference type="SUPFAM" id="SSF56300">
    <property type="entry name" value="Metallo-dependent phosphatases"/>
    <property type="match status" value="1"/>
</dbReference>
<keyword evidence="1" id="KW-0479">Metal-binding</keyword>
<evidence type="ECO:0000256" key="1">
    <source>
        <dbReference type="RuleBase" id="RU362039"/>
    </source>
</evidence>
<dbReference type="RefSeq" id="WP_347722295.1">
    <property type="nucleotide sequence ID" value="NZ_CP104395.1"/>
</dbReference>
<dbReference type="PANTHER" id="PTHR11124">
    <property type="entry name" value="VACUOLAR SORTING PROTEIN VPS29"/>
    <property type="match status" value="1"/>
</dbReference>
<dbReference type="EMBL" id="CP104395">
    <property type="protein sequence ID" value="WEL19425.1"/>
    <property type="molecule type" value="Genomic_DNA"/>
</dbReference>
<evidence type="ECO:0000259" key="2">
    <source>
        <dbReference type="Pfam" id="PF12850"/>
    </source>
</evidence>
<comment type="cofactor">
    <cofactor evidence="1">
        <name>a divalent metal cation</name>
        <dbReference type="ChEBI" id="CHEBI:60240"/>
    </cofactor>
</comment>
<dbReference type="Gene3D" id="3.60.21.10">
    <property type="match status" value="1"/>
</dbReference>
<evidence type="ECO:0000313" key="3">
    <source>
        <dbReference type="EMBL" id="WEL19425.1"/>
    </source>
</evidence>
<name>A0ABY8CHE9_9ARCH</name>
<dbReference type="InterPro" id="IPR024654">
    <property type="entry name" value="Calcineurin-like_PHP_lpxH"/>
</dbReference>
<dbReference type="Proteomes" id="UP001218034">
    <property type="component" value="Chromosome"/>
</dbReference>
<dbReference type="InterPro" id="IPR029052">
    <property type="entry name" value="Metallo-depent_PP-like"/>
</dbReference>
<sequence>MIALISDSHVPNRADRIPEQFIEILKQADTVAHCGDFETREMYDELDSISEEFHAVKGNCDRFEIDNYNSFETNGVKIGMYHGSRITPRGHKPTLAKTADELNSKVLLHGHTHQQEATEFEGKILLNPGSCTGVGGGSSVDGNPRMMKVYVEDELRVEMIELVDGEVNQIESKSFEL</sequence>
<gene>
    <name evidence="3" type="ORF">SVXNc_0401</name>
</gene>
<organism evidence="3 4">
    <name type="scientific">Candidatus Nanohalococcus occultus</name>
    <dbReference type="NCBI Taxonomy" id="2978047"/>
    <lineage>
        <taxon>Archaea</taxon>
        <taxon>Candidatus Nanohalarchaeota</taxon>
        <taxon>Candidatus Nanohalarchaeota incertae sedis</taxon>
        <taxon>Candidatus Nanohalococcus</taxon>
    </lineage>
</organism>
<feature type="domain" description="Calcineurin-like phosphoesterase" evidence="2">
    <location>
        <begin position="2"/>
        <end position="137"/>
    </location>
</feature>